<comment type="caution">
    <text evidence="1">The sequence shown here is derived from an EMBL/GenBank/DDBJ whole genome shotgun (WGS) entry which is preliminary data.</text>
</comment>
<proteinExistence type="predicted"/>
<dbReference type="AlphaFoldDB" id="A0A151M777"/>
<reference evidence="1 2" key="1">
    <citation type="journal article" date="2012" name="Genome Biol.">
        <title>Sequencing three crocodilian genomes to illuminate the evolution of archosaurs and amniotes.</title>
        <authorList>
            <person name="St John J.A."/>
            <person name="Braun E.L."/>
            <person name="Isberg S.R."/>
            <person name="Miles L.G."/>
            <person name="Chong A.Y."/>
            <person name="Gongora J."/>
            <person name="Dalzell P."/>
            <person name="Moran C."/>
            <person name="Bed'hom B."/>
            <person name="Abzhanov A."/>
            <person name="Burgess S.C."/>
            <person name="Cooksey A.M."/>
            <person name="Castoe T.A."/>
            <person name="Crawford N.G."/>
            <person name="Densmore L.D."/>
            <person name="Drew J.C."/>
            <person name="Edwards S.V."/>
            <person name="Faircloth B.C."/>
            <person name="Fujita M.K."/>
            <person name="Greenwold M.J."/>
            <person name="Hoffmann F.G."/>
            <person name="Howard J.M."/>
            <person name="Iguchi T."/>
            <person name="Janes D.E."/>
            <person name="Khan S.Y."/>
            <person name="Kohno S."/>
            <person name="de Koning A.J."/>
            <person name="Lance S.L."/>
            <person name="McCarthy F.M."/>
            <person name="McCormack J.E."/>
            <person name="Merchant M.E."/>
            <person name="Peterson D.G."/>
            <person name="Pollock D.D."/>
            <person name="Pourmand N."/>
            <person name="Raney B.J."/>
            <person name="Roessler K.A."/>
            <person name="Sanford J.R."/>
            <person name="Sawyer R.H."/>
            <person name="Schmidt C.J."/>
            <person name="Triplett E.W."/>
            <person name="Tuberville T.D."/>
            <person name="Venegas-Anaya M."/>
            <person name="Howard J.T."/>
            <person name="Jarvis E.D."/>
            <person name="Guillette L.J.Jr."/>
            <person name="Glenn T.C."/>
            <person name="Green R.E."/>
            <person name="Ray D.A."/>
        </authorList>
    </citation>
    <scope>NUCLEOTIDE SEQUENCE [LARGE SCALE GENOMIC DNA]</scope>
    <source>
        <strain evidence="1">KSC_2009_1</strain>
    </source>
</reference>
<organism evidence="1 2">
    <name type="scientific">Alligator mississippiensis</name>
    <name type="common">American alligator</name>
    <dbReference type="NCBI Taxonomy" id="8496"/>
    <lineage>
        <taxon>Eukaryota</taxon>
        <taxon>Metazoa</taxon>
        <taxon>Chordata</taxon>
        <taxon>Craniata</taxon>
        <taxon>Vertebrata</taxon>
        <taxon>Euteleostomi</taxon>
        <taxon>Archelosauria</taxon>
        <taxon>Archosauria</taxon>
        <taxon>Crocodylia</taxon>
        <taxon>Alligatoridae</taxon>
        <taxon>Alligatorinae</taxon>
        <taxon>Alligator</taxon>
    </lineage>
</organism>
<dbReference type="Proteomes" id="UP000050525">
    <property type="component" value="Unassembled WGS sequence"/>
</dbReference>
<dbReference type="EMBL" id="AKHW03006437">
    <property type="protein sequence ID" value="KYO20366.1"/>
    <property type="molecule type" value="Genomic_DNA"/>
</dbReference>
<gene>
    <name evidence="1" type="ORF">Y1Q_0010884</name>
</gene>
<evidence type="ECO:0000313" key="2">
    <source>
        <dbReference type="Proteomes" id="UP000050525"/>
    </source>
</evidence>
<evidence type="ECO:0000313" key="1">
    <source>
        <dbReference type="EMBL" id="KYO20366.1"/>
    </source>
</evidence>
<accession>A0A151M777</accession>
<sequence>MDNLLSSLPDPSARRIWALLCYFYEKIHHSSGQKEELCHPRAVQTPWNVKERCKLMVGPKVITWRQMDVLKPSCC</sequence>
<keyword evidence="2" id="KW-1185">Reference proteome</keyword>
<name>A0A151M777_ALLMI</name>
<protein>
    <submittedName>
        <fullName evidence="1">Uncharacterized protein</fullName>
    </submittedName>
</protein>